<evidence type="ECO:0000256" key="6">
    <source>
        <dbReference type="ARBA" id="ARBA00023136"/>
    </source>
</evidence>
<feature type="transmembrane region" description="Helical" evidence="7">
    <location>
        <begin position="46"/>
        <end position="69"/>
    </location>
</feature>
<proteinExistence type="predicted"/>
<feature type="transmembrane region" description="Helical" evidence="7">
    <location>
        <begin position="251"/>
        <end position="269"/>
    </location>
</feature>
<evidence type="ECO:0000256" key="1">
    <source>
        <dbReference type="ARBA" id="ARBA00004651"/>
    </source>
</evidence>
<feature type="transmembrane region" description="Helical" evidence="7">
    <location>
        <begin position="214"/>
        <end position="239"/>
    </location>
</feature>
<evidence type="ECO:0000313" key="9">
    <source>
        <dbReference type="Proteomes" id="UP000176037"/>
    </source>
</evidence>
<evidence type="ECO:0000256" key="3">
    <source>
        <dbReference type="ARBA" id="ARBA00022475"/>
    </source>
</evidence>
<dbReference type="Pfam" id="PF05977">
    <property type="entry name" value="MFS_3"/>
    <property type="match status" value="1"/>
</dbReference>
<keyword evidence="9" id="KW-1185">Reference proteome</keyword>
<dbReference type="PANTHER" id="PTHR23513">
    <property type="entry name" value="INTEGRAL MEMBRANE EFFLUX PROTEIN-RELATED"/>
    <property type="match status" value="1"/>
</dbReference>
<gene>
    <name evidence="8" type="ORF">BFC17_16840</name>
</gene>
<dbReference type="CDD" id="cd06173">
    <property type="entry name" value="MFS_MefA_like"/>
    <property type="match status" value="1"/>
</dbReference>
<evidence type="ECO:0000256" key="2">
    <source>
        <dbReference type="ARBA" id="ARBA00022448"/>
    </source>
</evidence>
<keyword evidence="3" id="KW-1003">Cell membrane</keyword>
<feature type="transmembrane region" description="Helical" evidence="7">
    <location>
        <begin position="360"/>
        <end position="389"/>
    </location>
</feature>
<dbReference type="InterPro" id="IPR010290">
    <property type="entry name" value="TM_effector"/>
</dbReference>
<dbReference type="PANTHER" id="PTHR23513:SF9">
    <property type="entry name" value="ENTEROBACTIN EXPORTER ENTS"/>
    <property type="match status" value="1"/>
</dbReference>
<accession>A0A1E8FGX5</accession>
<dbReference type="EMBL" id="MJIC01000010">
    <property type="protein sequence ID" value="OFI35207.1"/>
    <property type="molecule type" value="Genomic_DNA"/>
</dbReference>
<keyword evidence="5 7" id="KW-1133">Transmembrane helix</keyword>
<dbReference type="Gene3D" id="1.20.1250.20">
    <property type="entry name" value="MFS general substrate transporter like domains"/>
    <property type="match status" value="1"/>
</dbReference>
<dbReference type="STRING" id="1856405.BFC17_16840"/>
<feature type="transmembrane region" description="Helical" evidence="7">
    <location>
        <begin position="12"/>
        <end position="34"/>
    </location>
</feature>
<name>A0A1E8FGX5_9ALTE</name>
<keyword evidence="6 7" id="KW-0472">Membrane</keyword>
<dbReference type="GO" id="GO:0005886">
    <property type="term" value="C:plasma membrane"/>
    <property type="evidence" value="ECO:0007669"/>
    <property type="project" value="UniProtKB-SubCell"/>
</dbReference>
<evidence type="ECO:0000256" key="5">
    <source>
        <dbReference type="ARBA" id="ARBA00022989"/>
    </source>
</evidence>
<evidence type="ECO:0000256" key="4">
    <source>
        <dbReference type="ARBA" id="ARBA00022692"/>
    </source>
</evidence>
<evidence type="ECO:0000256" key="7">
    <source>
        <dbReference type="SAM" id="Phobius"/>
    </source>
</evidence>
<organism evidence="8 9">
    <name type="scientific">Alteromonas lipolytica</name>
    <dbReference type="NCBI Taxonomy" id="1856405"/>
    <lineage>
        <taxon>Bacteria</taxon>
        <taxon>Pseudomonadati</taxon>
        <taxon>Pseudomonadota</taxon>
        <taxon>Gammaproteobacteria</taxon>
        <taxon>Alteromonadales</taxon>
        <taxon>Alteromonadaceae</taxon>
        <taxon>Alteromonas/Salinimonas group</taxon>
        <taxon>Alteromonas</taxon>
    </lineage>
</organism>
<dbReference type="Proteomes" id="UP000176037">
    <property type="component" value="Unassembled WGS sequence"/>
</dbReference>
<dbReference type="SUPFAM" id="SSF103473">
    <property type="entry name" value="MFS general substrate transporter"/>
    <property type="match status" value="1"/>
</dbReference>
<comment type="subcellular location">
    <subcellularLocation>
        <location evidence="1">Cell membrane</location>
        <topology evidence="1">Multi-pass membrane protein</topology>
    </subcellularLocation>
</comment>
<evidence type="ECO:0008006" key="10">
    <source>
        <dbReference type="Google" id="ProtNLM"/>
    </source>
</evidence>
<keyword evidence="2" id="KW-0813">Transport</keyword>
<feature type="transmembrane region" description="Helical" evidence="7">
    <location>
        <begin position="281"/>
        <end position="299"/>
    </location>
</feature>
<dbReference type="AlphaFoldDB" id="A0A1E8FGX5"/>
<reference evidence="8 9" key="1">
    <citation type="submission" date="2016-09" db="EMBL/GenBank/DDBJ databases">
        <title>Alteromonas lipolytica, a new species isolated from sea water.</title>
        <authorList>
            <person name="Wu Y.-H."/>
            <person name="Cheng H."/>
            <person name="Xu X.-W."/>
        </authorList>
    </citation>
    <scope>NUCLEOTIDE SEQUENCE [LARGE SCALE GENOMIC DNA]</scope>
    <source>
        <strain evidence="8 9">JW12</strain>
    </source>
</reference>
<sequence>MTQTSVFTPRFTWFLFGRGIFSAIESIMAVAFAWHLYERTGDPFDLALVGLFQIVPVYLLFPITGWVVDHISRSKILLAGATMQLLVLSGFALLMMTADFNKWLLLSLISIHGCSKAFMSPALQATLPNLVPPHHLNQAVAITSTVWNIALTVGPFVAGILIALLDRNIYWLLVSGAAITLLCFYQIPAIGAANTGTGKRDLMGGLRFVKQNNIVLGSLSLDLFIVLLGSVVALLPVYAADILKVGPEGLGLLRAMPAAGAVLMGIYLSKFKTEFQQTGSTLFISLSVFSLSVIVFALSETMWLAATALFVYGASDMISVVIRGAAVQLNTPDELRGRVSAANSIFIASSNQLGDFRAGAVAAAIGPVAATLLGGGCALAITLGGAIWFKELRQLKSLKN</sequence>
<dbReference type="OrthoDB" id="7283966at2"/>
<dbReference type="InterPro" id="IPR036259">
    <property type="entry name" value="MFS_trans_sf"/>
</dbReference>
<evidence type="ECO:0000313" key="8">
    <source>
        <dbReference type="EMBL" id="OFI35207.1"/>
    </source>
</evidence>
<feature type="transmembrane region" description="Helical" evidence="7">
    <location>
        <begin position="139"/>
        <end position="163"/>
    </location>
</feature>
<feature type="transmembrane region" description="Helical" evidence="7">
    <location>
        <begin position="76"/>
        <end position="97"/>
    </location>
</feature>
<dbReference type="RefSeq" id="WP_070176125.1">
    <property type="nucleotide sequence ID" value="NZ_BMJR01000001.1"/>
</dbReference>
<protein>
    <recommendedName>
        <fullName evidence="10">MFS transporter</fullName>
    </recommendedName>
</protein>
<feature type="transmembrane region" description="Helical" evidence="7">
    <location>
        <begin position="169"/>
        <end position="193"/>
    </location>
</feature>
<keyword evidence="4 7" id="KW-0812">Transmembrane</keyword>
<comment type="caution">
    <text evidence="8">The sequence shown here is derived from an EMBL/GenBank/DDBJ whole genome shotgun (WGS) entry which is preliminary data.</text>
</comment>